<dbReference type="AlphaFoldDB" id="A0A942A300"/>
<comment type="catalytic activity">
    <reaction evidence="5">
        <text>L-glutaminyl-[protein] + H2O = L-glutamyl-[protein] + NH4(+)</text>
        <dbReference type="Rhea" id="RHEA:16441"/>
        <dbReference type="Rhea" id="RHEA-COMP:10207"/>
        <dbReference type="Rhea" id="RHEA-COMP:10208"/>
        <dbReference type="ChEBI" id="CHEBI:15377"/>
        <dbReference type="ChEBI" id="CHEBI:28938"/>
        <dbReference type="ChEBI" id="CHEBI:29973"/>
        <dbReference type="ChEBI" id="CHEBI:30011"/>
        <dbReference type="EC" id="3.5.1.44"/>
    </reaction>
</comment>
<comment type="domain">
    <text evidence="5">Contains a C-terminal catalytic domain, and an N-terminal region which modulates catalytic activity.</text>
</comment>
<dbReference type="NCBIfam" id="NF009206">
    <property type="entry name" value="PRK12555.1"/>
    <property type="match status" value="1"/>
</dbReference>
<feature type="region of interest" description="Disordered" evidence="8">
    <location>
        <begin position="141"/>
        <end position="170"/>
    </location>
</feature>
<evidence type="ECO:0000259" key="10">
    <source>
        <dbReference type="PROSITE" id="PS50122"/>
    </source>
</evidence>
<evidence type="ECO:0000256" key="3">
    <source>
        <dbReference type="ARBA" id="ARBA00022801"/>
    </source>
</evidence>
<evidence type="ECO:0000256" key="6">
    <source>
        <dbReference type="PROSITE-ProRule" id="PRU00050"/>
    </source>
</evidence>
<dbReference type="CDD" id="cd17541">
    <property type="entry name" value="REC_CheB-like"/>
    <property type="match status" value="1"/>
</dbReference>
<keyword evidence="5 7" id="KW-0597">Phosphoprotein</keyword>
<dbReference type="GO" id="GO:0008984">
    <property type="term" value="F:protein-glutamate methylesterase activity"/>
    <property type="evidence" value="ECO:0007669"/>
    <property type="project" value="UniProtKB-UniRule"/>
</dbReference>
<feature type="domain" description="Response regulatory" evidence="9">
    <location>
        <begin position="6"/>
        <end position="123"/>
    </location>
</feature>
<dbReference type="InterPro" id="IPR035909">
    <property type="entry name" value="CheB_C"/>
</dbReference>
<dbReference type="SMART" id="SM00448">
    <property type="entry name" value="REC"/>
    <property type="match status" value="1"/>
</dbReference>
<dbReference type="HAMAP" id="MF_00099">
    <property type="entry name" value="CheB_chemtxs"/>
    <property type="match status" value="1"/>
</dbReference>
<dbReference type="PROSITE" id="PS50122">
    <property type="entry name" value="CHEB"/>
    <property type="match status" value="1"/>
</dbReference>
<dbReference type="SUPFAM" id="SSF52738">
    <property type="entry name" value="Methylesterase CheB, C-terminal domain"/>
    <property type="match status" value="1"/>
</dbReference>
<comment type="caution">
    <text evidence="11">The sequence shown here is derived from an EMBL/GenBank/DDBJ whole genome shotgun (WGS) entry which is preliminary data.</text>
</comment>
<dbReference type="SUPFAM" id="SSF52172">
    <property type="entry name" value="CheY-like"/>
    <property type="match status" value="1"/>
</dbReference>
<evidence type="ECO:0000313" key="11">
    <source>
        <dbReference type="EMBL" id="MBS1258766.1"/>
    </source>
</evidence>
<dbReference type="Gene3D" id="3.40.50.180">
    <property type="entry name" value="Methylesterase CheB, C-terminal domain"/>
    <property type="match status" value="1"/>
</dbReference>
<protein>
    <recommendedName>
        <fullName evidence="5">Protein-glutamate methylesterase/protein-glutamine glutaminase</fullName>
        <ecNumber evidence="5">3.1.1.61</ecNumber>
        <ecNumber evidence="5">3.5.1.44</ecNumber>
    </recommendedName>
</protein>
<dbReference type="NCBIfam" id="NF001965">
    <property type="entry name" value="PRK00742.1"/>
    <property type="match status" value="1"/>
</dbReference>
<evidence type="ECO:0000256" key="5">
    <source>
        <dbReference type="HAMAP-Rule" id="MF_00099"/>
    </source>
</evidence>
<dbReference type="GO" id="GO:0000156">
    <property type="term" value="F:phosphorelay response regulator activity"/>
    <property type="evidence" value="ECO:0007669"/>
    <property type="project" value="InterPro"/>
</dbReference>
<feature type="modified residue" description="4-aspartylphosphate" evidence="5 7">
    <location>
        <position position="57"/>
    </location>
</feature>
<comment type="subcellular location">
    <subcellularLocation>
        <location evidence="5">Cytoplasm</location>
    </subcellularLocation>
</comment>
<dbReference type="EC" id="3.1.1.61" evidence="5"/>
<feature type="domain" description="CheB-type methylesterase" evidence="10">
    <location>
        <begin position="176"/>
        <end position="367"/>
    </location>
</feature>
<evidence type="ECO:0000256" key="4">
    <source>
        <dbReference type="ARBA" id="ARBA00048267"/>
    </source>
</evidence>
<comment type="PTM">
    <text evidence="5">Phosphorylated by CheA. Phosphorylation of the N-terminal regulatory domain activates the methylesterase activity.</text>
</comment>
<dbReference type="Proteomes" id="UP000722750">
    <property type="component" value="Unassembled WGS sequence"/>
</dbReference>
<dbReference type="GO" id="GO:0006935">
    <property type="term" value="P:chemotaxis"/>
    <property type="evidence" value="ECO:0007669"/>
    <property type="project" value="UniProtKB-UniRule"/>
</dbReference>
<dbReference type="PIRSF" id="PIRSF000876">
    <property type="entry name" value="RR_chemtxs_CheB"/>
    <property type="match status" value="1"/>
</dbReference>
<dbReference type="InterPro" id="IPR001789">
    <property type="entry name" value="Sig_transdc_resp-reg_receiver"/>
</dbReference>
<proteinExistence type="inferred from homology"/>
<dbReference type="PROSITE" id="PS50110">
    <property type="entry name" value="RESPONSE_REGULATORY"/>
    <property type="match status" value="1"/>
</dbReference>
<keyword evidence="3 5" id="KW-0378">Hydrolase</keyword>
<evidence type="ECO:0000256" key="7">
    <source>
        <dbReference type="PROSITE-ProRule" id="PRU00169"/>
    </source>
</evidence>
<dbReference type="EC" id="3.5.1.44" evidence="5"/>
<name>A0A942A300_9BACT</name>
<gene>
    <name evidence="5" type="primary">cheB</name>
    <name evidence="11" type="ORF">MAG551_01828</name>
</gene>
<dbReference type="InterPro" id="IPR008248">
    <property type="entry name" value="CheB-like"/>
</dbReference>
<dbReference type="GO" id="GO:0050568">
    <property type="term" value="F:protein-glutamine glutaminase activity"/>
    <property type="evidence" value="ECO:0007669"/>
    <property type="project" value="UniProtKB-UniRule"/>
</dbReference>
<comment type="function">
    <text evidence="5">Involved in chemotaxis. Part of a chemotaxis signal transduction system that modulates chemotaxis in response to various stimuli. Catalyzes the demethylation of specific methylglutamate residues introduced into the chemoreceptors (methyl-accepting chemotaxis proteins or MCP) by CheR. Also mediates the irreversible deamidation of specific glutamine residues to glutamic acid.</text>
</comment>
<evidence type="ECO:0000256" key="1">
    <source>
        <dbReference type="ARBA" id="ARBA00022490"/>
    </source>
</evidence>
<dbReference type="InterPro" id="IPR011006">
    <property type="entry name" value="CheY-like_superfamily"/>
</dbReference>
<evidence type="ECO:0000256" key="8">
    <source>
        <dbReference type="SAM" id="MobiDB-lite"/>
    </source>
</evidence>
<feature type="active site" evidence="5 6">
    <location>
        <position position="188"/>
    </location>
</feature>
<dbReference type="Gene3D" id="3.40.50.2300">
    <property type="match status" value="1"/>
</dbReference>
<dbReference type="EMBL" id="JAANXD010000074">
    <property type="protein sequence ID" value="MBS1258766.1"/>
    <property type="molecule type" value="Genomic_DNA"/>
</dbReference>
<dbReference type="PANTHER" id="PTHR42872">
    <property type="entry name" value="PROTEIN-GLUTAMATE METHYLESTERASE/PROTEIN-GLUTAMINE GLUTAMINASE"/>
    <property type="match status" value="1"/>
</dbReference>
<evidence type="ECO:0000256" key="2">
    <source>
        <dbReference type="ARBA" id="ARBA00022500"/>
    </source>
</evidence>
<dbReference type="PANTHER" id="PTHR42872:SF6">
    <property type="entry name" value="PROTEIN-GLUTAMATE METHYLESTERASE_PROTEIN-GLUTAMINE GLUTAMINASE"/>
    <property type="match status" value="1"/>
</dbReference>
<organism evidence="11 12">
    <name type="scientific">Candidatus Scalindua arabica</name>
    <dbReference type="NCBI Taxonomy" id="1127984"/>
    <lineage>
        <taxon>Bacteria</taxon>
        <taxon>Pseudomonadati</taxon>
        <taxon>Planctomycetota</taxon>
        <taxon>Candidatus Brocadiia</taxon>
        <taxon>Candidatus Brocadiales</taxon>
        <taxon>Candidatus Scalinduaceae</taxon>
        <taxon>Candidatus Scalindua</taxon>
    </lineage>
</organism>
<evidence type="ECO:0000313" key="12">
    <source>
        <dbReference type="Proteomes" id="UP000722750"/>
    </source>
</evidence>
<dbReference type="Pfam" id="PF00072">
    <property type="entry name" value="Response_reg"/>
    <property type="match status" value="1"/>
</dbReference>
<feature type="active site" evidence="5 6">
    <location>
        <position position="310"/>
    </location>
</feature>
<dbReference type="CDD" id="cd16432">
    <property type="entry name" value="CheB_Rec"/>
    <property type="match status" value="1"/>
</dbReference>
<keyword evidence="1 5" id="KW-0963">Cytoplasm</keyword>
<dbReference type="GO" id="GO:0005737">
    <property type="term" value="C:cytoplasm"/>
    <property type="evidence" value="ECO:0007669"/>
    <property type="project" value="UniProtKB-SubCell"/>
</dbReference>
<reference evidence="11" key="1">
    <citation type="journal article" date="2021" name="ISME J.">
        <title>Fine-scale metabolic discontinuity in a stratified prokaryote microbiome of a Red Sea deep halocline.</title>
        <authorList>
            <person name="Michoud G."/>
            <person name="Ngugi D.K."/>
            <person name="Barozzi A."/>
            <person name="Merlino G."/>
            <person name="Calleja M.L."/>
            <person name="Delgado-Huertas A."/>
            <person name="Moran X.A.G."/>
            <person name="Daffonchio D."/>
        </authorList>
    </citation>
    <scope>NUCLEOTIDE SEQUENCE</scope>
    <source>
        <strain evidence="11">SuakinDeep_MAG55_1</strain>
    </source>
</reference>
<evidence type="ECO:0000259" key="9">
    <source>
        <dbReference type="PROSITE" id="PS50110"/>
    </source>
</evidence>
<dbReference type="Pfam" id="PF01339">
    <property type="entry name" value="CheB_methylest"/>
    <property type="match status" value="1"/>
</dbReference>
<comment type="catalytic activity">
    <reaction evidence="4 5">
        <text>[protein]-L-glutamate 5-O-methyl ester + H2O = L-glutamyl-[protein] + methanol + H(+)</text>
        <dbReference type="Rhea" id="RHEA:23236"/>
        <dbReference type="Rhea" id="RHEA-COMP:10208"/>
        <dbReference type="Rhea" id="RHEA-COMP:10311"/>
        <dbReference type="ChEBI" id="CHEBI:15377"/>
        <dbReference type="ChEBI" id="CHEBI:15378"/>
        <dbReference type="ChEBI" id="CHEBI:17790"/>
        <dbReference type="ChEBI" id="CHEBI:29973"/>
        <dbReference type="ChEBI" id="CHEBI:82795"/>
        <dbReference type="EC" id="3.1.1.61"/>
    </reaction>
</comment>
<sequence>MNNKTKVLIVDDSAVVRKILSSALGKYQDIEIVGTAPDPFIARNKILQLKPDVLTLDVEMPRMDGITFLRKLMTHYPIPTVMVSSLTQAGCDATLQALEVGAIDFVAKPTSRLGSDVGDVIDELHTKIKYASRAKVRVQCNSAGNGNGNSKSVRTVQPKAGTPDNGQESRQDYTVFKGTHKIILIGASTGGTEALKEVLTKMPPDSPAIAIVQHMPEMFTKAFANRLDSLCAITVKEGKHAESLIPGQAIIAPGNYHMVIKKSGAMYKVEMDQGPPVHHQRPAVDNLFDSAAKYVGPNAIGVIMTGMGDDGATGLLKMKESGAGTIAQDEDSCVVFGMPKEAIKLGAADKVVSLHNIPNSIISLINN</sequence>
<feature type="active site" evidence="5 6">
    <location>
        <position position="214"/>
    </location>
</feature>
<keyword evidence="2 5" id="KW-0145">Chemotaxis</keyword>
<comment type="similarity">
    <text evidence="5">Belongs to the CheB family.</text>
</comment>
<accession>A0A942A300</accession>
<dbReference type="InterPro" id="IPR000673">
    <property type="entry name" value="Sig_transdc_resp-reg_Me-estase"/>
</dbReference>